<name>A0A4Z2FWC3_9TELE</name>
<feature type="compositionally biased region" description="Low complexity" evidence="1">
    <location>
        <begin position="182"/>
        <end position="198"/>
    </location>
</feature>
<dbReference type="EMBL" id="SRLO01000862">
    <property type="protein sequence ID" value="TNN45185.1"/>
    <property type="molecule type" value="Genomic_DNA"/>
</dbReference>
<organism evidence="2 3">
    <name type="scientific">Liparis tanakae</name>
    <name type="common">Tanaka's snailfish</name>
    <dbReference type="NCBI Taxonomy" id="230148"/>
    <lineage>
        <taxon>Eukaryota</taxon>
        <taxon>Metazoa</taxon>
        <taxon>Chordata</taxon>
        <taxon>Craniata</taxon>
        <taxon>Vertebrata</taxon>
        <taxon>Euteleostomi</taxon>
        <taxon>Actinopterygii</taxon>
        <taxon>Neopterygii</taxon>
        <taxon>Teleostei</taxon>
        <taxon>Neoteleostei</taxon>
        <taxon>Acanthomorphata</taxon>
        <taxon>Eupercaria</taxon>
        <taxon>Perciformes</taxon>
        <taxon>Cottioidei</taxon>
        <taxon>Cottales</taxon>
        <taxon>Liparidae</taxon>
        <taxon>Liparis</taxon>
    </lineage>
</organism>
<reference evidence="2 3" key="1">
    <citation type="submission" date="2019-03" db="EMBL/GenBank/DDBJ databases">
        <title>First draft genome of Liparis tanakae, snailfish: a comprehensive survey of snailfish specific genes.</title>
        <authorList>
            <person name="Kim W."/>
            <person name="Song I."/>
            <person name="Jeong J.-H."/>
            <person name="Kim D."/>
            <person name="Kim S."/>
            <person name="Ryu S."/>
            <person name="Song J.Y."/>
            <person name="Lee S.K."/>
        </authorList>
    </citation>
    <scope>NUCLEOTIDE SEQUENCE [LARGE SCALE GENOMIC DNA]</scope>
    <source>
        <tissue evidence="2">Muscle</tissue>
    </source>
</reference>
<evidence type="ECO:0000256" key="1">
    <source>
        <dbReference type="SAM" id="MobiDB-lite"/>
    </source>
</evidence>
<feature type="region of interest" description="Disordered" evidence="1">
    <location>
        <begin position="171"/>
        <end position="201"/>
    </location>
</feature>
<evidence type="ECO:0000313" key="2">
    <source>
        <dbReference type="EMBL" id="TNN45185.1"/>
    </source>
</evidence>
<evidence type="ECO:0000313" key="3">
    <source>
        <dbReference type="Proteomes" id="UP000314294"/>
    </source>
</evidence>
<accession>A0A4Z2FWC3</accession>
<comment type="caution">
    <text evidence="2">The sequence shown here is derived from an EMBL/GenBank/DDBJ whole genome shotgun (WGS) entry which is preliminary data.</text>
</comment>
<sequence>MFEHICSRPSRFQILGVLHPTRCSPKVAAPLGPVGLAGLRGPEPRGPRGGLGVTLGALDLGVGSGLDSSSASAGTARRLSNGSVDPLAPPTFLTAILSCLAFISASRSMPITGTPTWRTTWGFSFLSSSSSSSSGGSAALGELPVSESAWSQDAALRSSWWGSATETGFPAAAVGEGGGGDVSSATGATEGEGEAAAAGGCGGGAMEAAPWLFSERDARDLMRLKKPLFLESRFLSAASCAPEAGALAEGRLEGKPPSR</sequence>
<protein>
    <submittedName>
        <fullName evidence="2">Uncharacterized protein</fullName>
    </submittedName>
</protein>
<proteinExistence type="predicted"/>
<gene>
    <name evidence="2" type="ORF">EYF80_044635</name>
</gene>
<dbReference type="AlphaFoldDB" id="A0A4Z2FWC3"/>
<keyword evidence="3" id="KW-1185">Reference proteome</keyword>
<dbReference type="Proteomes" id="UP000314294">
    <property type="component" value="Unassembled WGS sequence"/>
</dbReference>